<gene>
    <name evidence="1" type="ORF">CEXT_158231</name>
</gene>
<accession>A0AAV4XGI6</accession>
<proteinExistence type="predicted"/>
<evidence type="ECO:0000313" key="1">
    <source>
        <dbReference type="EMBL" id="GIY92899.1"/>
    </source>
</evidence>
<organism evidence="1 2">
    <name type="scientific">Caerostris extrusa</name>
    <name type="common">Bark spider</name>
    <name type="synonym">Caerostris bankana</name>
    <dbReference type="NCBI Taxonomy" id="172846"/>
    <lineage>
        <taxon>Eukaryota</taxon>
        <taxon>Metazoa</taxon>
        <taxon>Ecdysozoa</taxon>
        <taxon>Arthropoda</taxon>
        <taxon>Chelicerata</taxon>
        <taxon>Arachnida</taxon>
        <taxon>Araneae</taxon>
        <taxon>Araneomorphae</taxon>
        <taxon>Entelegynae</taxon>
        <taxon>Araneoidea</taxon>
        <taxon>Araneidae</taxon>
        <taxon>Caerostris</taxon>
    </lineage>
</organism>
<dbReference type="Proteomes" id="UP001054945">
    <property type="component" value="Unassembled WGS sequence"/>
</dbReference>
<protein>
    <submittedName>
        <fullName evidence="1">Uncharacterized protein</fullName>
    </submittedName>
</protein>
<dbReference type="EMBL" id="BPLR01000207">
    <property type="protein sequence ID" value="GIY92899.1"/>
    <property type="molecule type" value="Genomic_DNA"/>
</dbReference>
<evidence type="ECO:0000313" key="2">
    <source>
        <dbReference type="Proteomes" id="UP001054945"/>
    </source>
</evidence>
<sequence length="75" mass="8712">MRLQIELLNCVYVGTTARKKRNKRNCGRVLIGAEEVWGYEASEETAQLRLRWYHCQEKVGKHLSRIQGIAGILRL</sequence>
<dbReference type="AlphaFoldDB" id="A0AAV4XGI6"/>
<keyword evidence="2" id="KW-1185">Reference proteome</keyword>
<name>A0AAV4XGI6_CAEEX</name>
<reference evidence="1 2" key="1">
    <citation type="submission" date="2021-06" db="EMBL/GenBank/DDBJ databases">
        <title>Caerostris extrusa draft genome.</title>
        <authorList>
            <person name="Kono N."/>
            <person name="Arakawa K."/>
        </authorList>
    </citation>
    <scope>NUCLEOTIDE SEQUENCE [LARGE SCALE GENOMIC DNA]</scope>
</reference>
<comment type="caution">
    <text evidence="1">The sequence shown here is derived from an EMBL/GenBank/DDBJ whole genome shotgun (WGS) entry which is preliminary data.</text>
</comment>